<name>C5L177_PERM5</name>
<evidence type="ECO:0000313" key="3">
    <source>
        <dbReference type="Proteomes" id="UP000007800"/>
    </source>
</evidence>
<feature type="region of interest" description="Disordered" evidence="1">
    <location>
        <begin position="74"/>
        <end position="133"/>
    </location>
</feature>
<sequence length="501" mass="54824">MKRGRARGNQKRIREAIDNIILDELAPAEQVREDCEMIDALHQKEDTIAAEIESLDADIAETIAKVDLLRSTRAREQGRSRVGSPTPSVNDGCSSTRSYGELSLGQHGAPVWVPTDHRGRTAPPMSSDSASRAQSLKSVVAQSVPVPALEVFPSVSHRPATSTEVSRLKFAQCEDAMSLSRHYTSVEAILAEANAGTLSGETFVPHRHLRVACVSRLVSSLKPVALKSAAEDQALSTQWDWCGVKAALLGQFCRRSILQKAYATSISRLSFPGVAHCDNFLNEADRIVNLHRDAFEASSSERRVVIRAIVGRLPREIRGLVIRAIRDCRLDVDALDREWELLLPWRGRVAGDLRSVREVIRSICRSSEDVELAANPLEAMPVPKHDQISFAGGSAKGETKAARTSGNLENWVKGFAKALVVTGDGCEDEFQMRDILFAKDARFFRSRRGAAKPYVIACYGTESAAIEATARLEGKGYKQRPFVFRGVSSSANPASMESGNC</sequence>
<dbReference type="RefSeq" id="XP_002777668.1">
    <property type="nucleotide sequence ID" value="XM_002777622.1"/>
</dbReference>
<proteinExistence type="predicted"/>
<organism evidence="3">
    <name type="scientific">Perkinsus marinus (strain ATCC 50983 / TXsc)</name>
    <dbReference type="NCBI Taxonomy" id="423536"/>
    <lineage>
        <taxon>Eukaryota</taxon>
        <taxon>Sar</taxon>
        <taxon>Alveolata</taxon>
        <taxon>Perkinsozoa</taxon>
        <taxon>Perkinsea</taxon>
        <taxon>Perkinsida</taxon>
        <taxon>Perkinsidae</taxon>
        <taxon>Perkinsus</taxon>
    </lineage>
</organism>
<reference evidence="2 3" key="1">
    <citation type="submission" date="2008-07" db="EMBL/GenBank/DDBJ databases">
        <authorList>
            <person name="El-Sayed N."/>
            <person name="Caler E."/>
            <person name="Inman J."/>
            <person name="Amedeo P."/>
            <person name="Hass B."/>
            <person name="Wortman J."/>
        </authorList>
    </citation>
    <scope>NUCLEOTIDE SEQUENCE [LARGE SCALE GENOMIC DNA]</scope>
    <source>
        <strain evidence="3">ATCC 50983 / TXsc</strain>
    </source>
</reference>
<dbReference type="GeneID" id="9052380"/>
<feature type="compositionally biased region" description="Polar residues" evidence="1">
    <location>
        <begin position="124"/>
        <end position="133"/>
    </location>
</feature>
<gene>
    <name evidence="2" type="ORF">Pmar_PMAR016415</name>
</gene>
<dbReference type="Proteomes" id="UP000007800">
    <property type="component" value="Unassembled WGS sequence"/>
</dbReference>
<feature type="compositionally biased region" description="Polar residues" evidence="1">
    <location>
        <begin position="83"/>
        <end position="98"/>
    </location>
</feature>
<dbReference type="EMBL" id="GG678232">
    <property type="protein sequence ID" value="EER09484.1"/>
    <property type="molecule type" value="Genomic_DNA"/>
</dbReference>
<dbReference type="AlphaFoldDB" id="C5L177"/>
<keyword evidence="3" id="KW-1185">Reference proteome</keyword>
<accession>C5L177</accession>
<protein>
    <submittedName>
        <fullName evidence="2">Uncharacterized protein</fullName>
    </submittedName>
</protein>
<dbReference type="InParanoid" id="C5L177"/>
<evidence type="ECO:0000313" key="2">
    <source>
        <dbReference type="EMBL" id="EER09484.1"/>
    </source>
</evidence>
<evidence type="ECO:0000256" key="1">
    <source>
        <dbReference type="SAM" id="MobiDB-lite"/>
    </source>
</evidence>